<comment type="caution">
    <text evidence="1">The sequence shown here is derived from an EMBL/GenBank/DDBJ whole genome shotgun (WGS) entry which is preliminary data.</text>
</comment>
<dbReference type="EMBL" id="MU275870">
    <property type="protein sequence ID" value="KAI0049697.1"/>
    <property type="molecule type" value="Genomic_DNA"/>
</dbReference>
<evidence type="ECO:0000313" key="1">
    <source>
        <dbReference type="EMBL" id="KAI0049697.1"/>
    </source>
</evidence>
<organism evidence="1 2">
    <name type="scientific">Auriscalpium vulgare</name>
    <dbReference type="NCBI Taxonomy" id="40419"/>
    <lineage>
        <taxon>Eukaryota</taxon>
        <taxon>Fungi</taxon>
        <taxon>Dikarya</taxon>
        <taxon>Basidiomycota</taxon>
        <taxon>Agaricomycotina</taxon>
        <taxon>Agaricomycetes</taxon>
        <taxon>Russulales</taxon>
        <taxon>Auriscalpiaceae</taxon>
        <taxon>Auriscalpium</taxon>
    </lineage>
</organism>
<sequence>FGGGYPGPNCFKSITISFGGKSTQATIQDECPGCPYGGLDLTEGLFKFFAPESVGVLMGEWTF</sequence>
<feature type="non-terminal residue" evidence="1">
    <location>
        <position position="1"/>
    </location>
</feature>
<reference evidence="1" key="1">
    <citation type="submission" date="2021-02" db="EMBL/GenBank/DDBJ databases">
        <authorList>
            <consortium name="DOE Joint Genome Institute"/>
            <person name="Ahrendt S."/>
            <person name="Looney B.P."/>
            <person name="Miyauchi S."/>
            <person name="Morin E."/>
            <person name="Drula E."/>
            <person name="Courty P.E."/>
            <person name="Chicoki N."/>
            <person name="Fauchery L."/>
            <person name="Kohler A."/>
            <person name="Kuo A."/>
            <person name="Labutti K."/>
            <person name="Pangilinan J."/>
            <person name="Lipzen A."/>
            <person name="Riley R."/>
            <person name="Andreopoulos W."/>
            <person name="He G."/>
            <person name="Johnson J."/>
            <person name="Barry K.W."/>
            <person name="Grigoriev I.V."/>
            <person name="Nagy L."/>
            <person name="Hibbett D."/>
            <person name="Henrissat B."/>
            <person name="Matheny P.B."/>
            <person name="Labbe J."/>
            <person name="Martin F."/>
        </authorList>
    </citation>
    <scope>NUCLEOTIDE SEQUENCE</scope>
    <source>
        <strain evidence="1">FP105234-sp</strain>
    </source>
</reference>
<proteinExistence type="predicted"/>
<feature type="non-terminal residue" evidence="1">
    <location>
        <position position="63"/>
    </location>
</feature>
<keyword evidence="2" id="KW-1185">Reference proteome</keyword>
<dbReference type="Proteomes" id="UP000814033">
    <property type="component" value="Unassembled WGS sequence"/>
</dbReference>
<protein>
    <submittedName>
        <fullName evidence="1">Uncharacterized protein</fullName>
    </submittedName>
</protein>
<gene>
    <name evidence="1" type="ORF">FA95DRAFT_1478562</name>
</gene>
<reference evidence="1" key="2">
    <citation type="journal article" date="2022" name="New Phytol.">
        <title>Evolutionary transition to the ectomycorrhizal habit in the genomes of a hyperdiverse lineage of mushroom-forming fungi.</title>
        <authorList>
            <person name="Looney B."/>
            <person name="Miyauchi S."/>
            <person name="Morin E."/>
            <person name="Drula E."/>
            <person name="Courty P.E."/>
            <person name="Kohler A."/>
            <person name="Kuo A."/>
            <person name="LaButti K."/>
            <person name="Pangilinan J."/>
            <person name="Lipzen A."/>
            <person name="Riley R."/>
            <person name="Andreopoulos W."/>
            <person name="He G."/>
            <person name="Johnson J."/>
            <person name="Nolan M."/>
            <person name="Tritt A."/>
            <person name="Barry K.W."/>
            <person name="Grigoriev I.V."/>
            <person name="Nagy L.G."/>
            <person name="Hibbett D."/>
            <person name="Henrissat B."/>
            <person name="Matheny P.B."/>
            <person name="Labbe J."/>
            <person name="Martin F.M."/>
        </authorList>
    </citation>
    <scope>NUCLEOTIDE SEQUENCE</scope>
    <source>
        <strain evidence="1">FP105234-sp</strain>
    </source>
</reference>
<name>A0ACB8S0P6_9AGAM</name>
<evidence type="ECO:0000313" key="2">
    <source>
        <dbReference type="Proteomes" id="UP000814033"/>
    </source>
</evidence>
<accession>A0ACB8S0P6</accession>